<evidence type="ECO:0000313" key="1">
    <source>
        <dbReference type="EMBL" id="SDE00203.1"/>
    </source>
</evidence>
<proteinExistence type="predicted"/>
<keyword evidence="2" id="KW-1185">Reference proteome</keyword>
<reference evidence="1 2" key="1">
    <citation type="submission" date="2016-10" db="EMBL/GenBank/DDBJ databases">
        <authorList>
            <person name="de Groot N.N."/>
        </authorList>
    </citation>
    <scope>NUCLEOTIDE SEQUENCE [LARGE SCALE GENOMIC DNA]</scope>
    <source>
        <strain evidence="1 2">MON 2.2</strain>
    </source>
</reference>
<dbReference type="EMBL" id="LT629688">
    <property type="protein sequence ID" value="SDE00203.1"/>
    <property type="molecule type" value="Genomic_DNA"/>
</dbReference>
<dbReference type="AlphaFoldDB" id="A0A1G6ZD25"/>
<accession>A0A1G6ZD25</accession>
<dbReference type="STRING" id="675864.SAMN04489747_2248"/>
<organism evidence="1 2">
    <name type="scientific">Auraticoccus monumenti</name>
    <dbReference type="NCBI Taxonomy" id="675864"/>
    <lineage>
        <taxon>Bacteria</taxon>
        <taxon>Bacillati</taxon>
        <taxon>Actinomycetota</taxon>
        <taxon>Actinomycetes</taxon>
        <taxon>Propionibacteriales</taxon>
        <taxon>Propionibacteriaceae</taxon>
        <taxon>Auraticoccus</taxon>
    </lineage>
</organism>
<evidence type="ECO:0008006" key="3">
    <source>
        <dbReference type="Google" id="ProtNLM"/>
    </source>
</evidence>
<gene>
    <name evidence="1" type="ORF">SAMN04489747_2248</name>
</gene>
<sequence>MSTTGTPVGRSPVFHCPYCGEEDLRPSEEHSTGYRCSACARVFSVTLHGIDRHPRPPGPGPERGES</sequence>
<protein>
    <recommendedName>
        <fullName evidence="3">Insertion element protein</fullName>
    </recommendedName>
</protein>
<evidence type="ECO:0000313" key="2">
    <source>
        <dbReference type="Proteomes" id="UP000198546"/>
    </source>
</evidence>
<dbReference type="Proteomes" id="UP000198546">
    <property type="component" value="Chromosome i"/>
</dbReference>
<name>A0A1G6ZD25_9ACTN</name>